<sequence length="185" mass="21192">MTRKPGQQLKSCGRQYDYGARFYDPVIARWNSVDLMSEMHTDLTPYNYVMNNPLLYSDEFGMDTTRVIRLQEIPIKSGSVNRIKPGVIFNWNQIDYKRAQRDPQGYDPEGMTRGTAVQAGLLLVPWGRVLKPLGVLLESVIGAEKLLPIVEALSAQKMIKIMSKSHAWGKWRLPKLKLKRLCQKL</sequence>
<accession>A0A7K1XUL5</accession>
<dbReference type="EMBL" id="WVHS01000001">
    <property type="protein sequence ID" value="MXV14176.1"/>
    <property type="molecule type" value="Genomic_DNA"/>
</dbReference>
<dbReference type="InterPro" id="IPR022385">
    <property type="entry name" value="Rhs_assc_core"/>
</dbReference>
<organism evidence="1 2">
    <name type="scientific">Hufsiella ginkgonis</name>
    <dbReference type="NCBI Taxonomy" id="2695274"/>
    <lineage>
        <taxon>Bacteria</taxon>
        <taxon>Pseudomonadati</taxon>
        <taxon>Bacteroidota</taxon>
        <taxon>Sphingobacteriia</taxon>
        <taxon>Sphingobacteriales</taxon>
        <taxon>Sphingobacteriaceae</taxon>
        <taxon>Hufsiella</taxon>
    </lineage>
</organism>
<dbReference type="Gene3D" id="2.180.10.10">
    <property type="entry name" value="RHS repeat-associated core"/>
    <property type="match status" value="1"/>
</dbReference>
<dbReference type="NCBIfam" id="TIGR03696">
    <property type="entry name" value="Rhs_assc_core"/>
    <property type="match status" value="1"/>
</dbReference>
<proteinExistence type="predicted"/>
<dbReference type="Proteomes" id="UP000451233">
    <property type="component" value="Unassembled WGS sequence"/>
</dbReference>
<evidence type="ECO:0000313" key="1">
    <source>
        <dbReference type="EMBL" id="MXV14176.1"/>
    </source>
</evidence>
<name>A0A7K1XUL5_9SPHI</name>
<reference evidence="1 2" key="1">
    <citation type="submission" date="2019-11" db="EMBL/GenBank/DDBJ databases">
        <title>Pedobacter sp. HMF7056 Genome sequencing and assembly.</title>
        <authorList>
            <person name="Kang H."/>
            <person name="Kim H."/>
            <person name="Joh K."/>
        </authorList>
    </citation>
    <scope>NUCLEOTIDE SEQUENCE [LARGE SCALE GENOMIC DNA]</scope>
    <source>
        <strain evidence="1 2">HMF7056</strain>
    </source>
</reference>
<dbReference type="AlphaFoldDB" id="A0A7K1XUL5"/>
<evidence type="ECO:0000313" key="2">
    <source>
        <dbReference type="Proteomes" id="UP000451233"/>
    </source>
</evidence>
<keyword evidence="2" id="KW-1185">Reference proteome</keyword>
<dbReference type="RefSeq" id="WP_160905169.1">
    <property type="nucleotide sequence ID" value="NZ_WVHS01000001.1"/>
</dbReference>
<comment type="caution">
    <text evidence="1">The sequence shown here is derived from an EMBL/GenBank/DDBJ whole genome shotgun (WGS) entry which is preliminary data.</text>
</comment>
<protein>
    <recommendedName>
        <fullName evidence="3">RHS repeat-associated core domain-containing protein</fullName>
    </recommendedName>
</protein>
<gene>
    <name evidence="1" type="ORF">GS398_02600</name>
</gene>
<evidence type="ECO:0008006" key="3">
    <source>
        <dbReference type="Google" id="ProtNLM"/>
    </source>
</evidence>